<feature type="region of interest" description="Disordered" evidence="1">
    <location>
        <begin position="1"/>
        <end position="39"/>
    </location>
</feature>
<dbReference type="Proteomes" id="UP000288805">
    <property type="component" value="Unassembled WGS sequence"/>
</dbReference>
<evidence type="ECO:0000313" key="3">
    <source>
        <dbReference type="Proteomes" id="UP000288805"/>
    </source>
</evidence>
<evidence type="ECO:0000313" key="2">
    <source>
        <dbReference type="EMBL" id="RVW13639.1"/>
    </source>
</evidence>
<accession>A0A438BRQ6</accession>
<proteinExistence type="predicted"/>
<reference evidence="2 3" key="1">
    <citation type="journal article" date="2018" name="PLoS Genet.">
        <title>Population sequencing reveals clonal diversity and ancestral inbreeding in the grapevine cultivar Chardonnay.</title>
        <authorList>
            <person name="Roach M.J."/>
            <person name="Johnson D.L."/>
            <person name="Bohlmann J."/>
            <person name="van Vuuren H.J."/>
            <person name="Jones S.J."/>
            <person name="Pretorius I.S."/>
            <person name="Schmidt S.A."/>
            <person name="Borneman A.R."/>
        </authorList>
    </citation>
    <scope>NUCLEOTIDE SEQUENCE [LARGE SCALE GENOMIC DNA]</scope>
    <source>
        <strain evidence="3">cv. Chardonnay</strain>
        <tissue evidence="2">Leaf</tissue>
    </source>
</reference>
<sequence>MSEAPQALAIPPSKGGVPPSPSQRMYETMRPPTTPRQAIRAPRNQFVALLQRKPEFQA</sequence>
<dbReference type="AlphaFoldDB" id="A0A438BRQ6"/>
<protein>
    <submittedName>
        <fullName evidence="2">Uncharacterized protein</fullName>
    </submittedName>
</protein>
<dbReference type="EMBL" id="QGNW01002648">
    <property type="protein sequence ID" value="RVW13639.1"/>
    <property type="molecule type" value="Genomic_DNA"/>
</dbReference>
<comment type="caution">
    <text evidence="2">The sequence shown here is derived from an EMBL/GenBank/DDBJ whole genome shotgun (WGS) entry which is preliminary data.</text>
</comment>
<evidence type="ECO:0000256" key="1">
    <source>
        <dbReference type="SAM" id="MobiDB-lite"/>
    </source>
</evidence>
<name>A0A438BRQ6_VITVI</name>
<organism evidence="2 3">
    <name type="scientific">Vitis vinifera</name>
    <name type="common">Grape</name>
    <dbReference type="NCBI Taxonomy" id="29760"/>
    <lineage>
        <taxon>Eukaryota</taxon>
        <taxon>Viridiplantae</taxon>
        <taxon>Streptophyta</taxon>
        <taxon>Embryophyta</taxon>
        <taxon>Tracheophyta</taxon>
        <taxon>Spermatophyta</taxon>
        <taxon>Magnoliopsida</taxon>
        <taxon>eudicotyledons</taxon>
        <taxon>Gunneridae</taxon>
        <taxon>Pentapetalae</taxon>
        <taxon>rosids</taxon>
        <taxon>Vitales</taxon>
        <taxon>Vitaceae</taxon>
        <taxon>Viteae</taxon>
        <taxon>Vitis</taxon>
    </lineage>
</organism>
<gene>
    <name evidence="2" type="ORF">CK203_088788</name>
</gene>